<accession>A0AAC8Q698</accession>
<evidence type="ECO:0000256" key="5">
    <source>
        <dbReference type="SAM" id="MobiDB-lite"/>
    </source>
</evidence>
<evidence type="ECO:0000313" key="7">
    <source>
        <dbReference type="EMBL" id="REG34442.1"/>
    </source>
</evidence>
<dbReference type="Gene3D" id="3.40.640.10">
    <property type="entry name" value="Type I PLP-dependent aspartate aminotransferase-like (Major domain)"/>
    <property type="match status" value="1"/>
</dbReference>
<feature type="modified residue" description="N6-(pyridoxal phosphate)lysine" evidence="3">
    <location>
        <position position="206"/>
    </location>
</feature>
<dbReference type="InterPro" id="IPR015422">
    <property type="entry name" value="PyrdxlP-dep_Trfase_small"/>
</dbReference>
<evidence type="ECO:0000256" key="1">
    <source>
        <dbReference type="ARBA" id="ARBA00001933"/>
    </source>
</evidence>
<dbReference type="PIRSF" id="PIRSF001434">
    <property type="entry name" value="CGS"/>
    <property type="match status" value="1"/>
</dbReference>
<gene>
    <name evidence="6" type="ORF">AA314_03253</name>
    <name evidence="7" type="ORF">ATI61_103342</name>
</gene>
<comment type="cofactor">
    <cofactor evidence="1 4">
        <name>pyridoxal 5'-phosphate</name>
        <dbReference type="ChEBI" id="CHEBI:597326"/>
    </cofactor>
</comment>
<name>A0AAC8Q698_9BACT</name>
<dbReference type="AlphaFoldDB" id="A0AAC8Q698"/>
<dbReference type="Proteomes" id="UP000256345">
    <property type="component" value="Unassembled WGS sequence"/>
</dbReference>
<dbReference type="RefSeq" id="WP_047856161.1">
    <property type="nucleotide sequence ID" value="NZ_CP011509.1"/>
</dbReference>
<dbReference type="PANTHER" id="PTHR11808">
    <property type="entry name" value="TRANS-SULFURATION ENZYME FAMILY MEMBER"/>
    <property type="match status" value="1"/>
</dbReference>
<dbReference type="EMBL" id="QUMU01000003">
    <property type="protein sequence ID" value="REG34442.1"/>
    <property type="molecule type" value="Genomic_DNA"/>
</dbReference>
<dbReference type="Gene3D" id="3.90.1150.10">
    <property type="entry name" value="Aspartate Aminotransferase, domain 1"/>
    <property type="match status" value="1"/>
</dbReference>
<dbReference type="GO" id="GO:0005737">
    <property type="term" value="C:cytoplasm"/>
    <property type="evidence" value="ECO:0007669"/>
    <property type="project" value="TreeGrafter"/>
</dbReference>
<evidence type="ECO:0000256" key="4">
    <source>
        <dbReference type="RuleBase" id="RU362118"/>
    </source>
</evidence>
<organism evidence="6 8">
    <name type="scientific">Archangium gephyra</name>
    <dbReference type="NCBI Taxonomy" id="48"/>
    <lineage>
        <taxon>Bacteria</taxon>
        <taxon>Pseudomonadati</taxon>
        <taxon>Myxococcota</taxon>
        <taxon>Myxococcia</taxon>
        <taxon>Myxococcales</taxon>
        <taxon>Cystobacterineae</taxon>
        <taxon>Archangiaceae</taxon>
        <taxon>Archangium</taxon>
    </lineage>
</organism>
<dbReference type="InterPro" id="IPR054542">
    <property type="entry name" value="Cys_met_metab_PP"/>
</dbReference>
<keyword evidence="9" id="KW-1185">Reference proteome</keyword>
<dbReference type="EMBL" id="CP011509">
    <property type="protein sequence ID" value="AKJ01627.1"/>
    <property type="molecule type" value="Genomic_DNA"/>
</dbReference>
<dbReference type="Pfam" id="PF01053">
    <property type="entry name" value="Cys_Met_Meta_PP"/>
    <property type="match status" value="1"/>
</dbReference>
<comment type="similarity">
    <text evidence="4">Belongs to the trans-sulfuration enzymes family.</text>
</comment>
<dbReference type="CDD" id="cd00614">
    <property type="entry name" value="CGS_like"/>
    <property type="match status" value="1"/>
</dbReference>
<evidence type="ECO:0000313" key="6">
    <source>
        <dbReference type="EMBL" id="AKJ01627.1"/>
    </source>
</evidence>
<dbReference type="SUPFAM" id="SSF53383">
    <property type="entry name" value="PLP-dependent transferases"/>
    <property type="match status" value="1"/>
</dbReference>
<dbReference type="GO" id="GO:0004123">
    <property type="term" value="F:cystathionine gamma-lyase activity"/>
    <property type="evidence" value="ECO:0007669"/>
    <property type="project" value="TreeGrafter"/>
</dbReference>
<dbReference type="PROSITE" id="PS00868">
    <property type="entry name" value="CYS_MET_METAB_PP"/>
    <property type="match status" value="1"/>
</dbReference>
<keyword evidence="2 3" id="KW-0663">Pyridoxal phosphate</keyword>
<dbReference type="Proteomes" id="UP000035579">
    <property type="component" value="Chromosome"/>
</dbReference>
<evidence type="ECO:0000256" key="3">
    <source>
        <dbReference type="PIRSR" id="PIRSR001434-2"/>
    </source>
</evidence>
<dbReference type="InterPro" id="IPR000277">
    <property type="entry name" value="Cys/Met-Metab_PyrdxlP-dep_enz"/>
</dbReference>
<dbReference type="InterPro" id="IPR015421">
    <property type="entry name" value="PyrdxlP-dep_Trfase_major"/>
</dbReference>
<feature type="region of interest" description="Disordered" evidence="5">
    <location>
        <begin position="1"/>
        <end position="21"/>
    </location>
</feature>
<protein>
    <submittedName>
        <fullName evidence="7">Methionine-gamma-lyase</fullName>
    </submittedName>
    <submittedName>
        <fullName evidence="6">O-acetylhomoserine sulfhydrylase</fullName>
    </submittedName>
</protein>
<dbReference type="GO" id="GO:0030170">
    <property type="term" value="F:pyridoxal phosphate binding"/>
    <property type="evidence" value="ECO:0007669"/>
    <property type="project" value="InterPro"/>
</dbReference>
<evidence type="ECO:0000256" key="2">
    <source>
        <dbReference type="ARBA" id="ARBA00022898"/>
    </source>
</evidence>
<dbReference type="InterPro" id="IPR015424">
    <property type="entry name" value="PyrdxlP-dep_Trfase"/>
</dbReference>
<dbReference type="FunFam" id="3.40.640.10:FF:000046">
    <property type="entry name" value="Cystathionine gamma-lyase"/>
    <property type="match status" value="1"/>
</dbReference>
<dbReference type="KEGG" id="age:AA314_03253"/>
<proteinExistence type="inferred from homology"/>
<dbReference type="PANTHER" id="PTHR11808:SF85">
    <property type="entry name" value="CYSTATHIONINE GAMMA-LYASE-RELATED"/>
    <property type="match status" value="1"/>
</dbReference>
<sequence>MSTKRKTVAVHAGSQLTGSKSQPVVPPIHVSAVSFFDSSDELDEALDGKDYVYSRIAAPNAALLEEAVAALEGAEACVAYASGMAALKAVFEAQNLKAGDVVVMSSDGYGVTRSLYKNLAARAGVRIEALMLTDAAAPERIVALRPKLVLAESVTNPLLRVPDIRALARASREVGAALAVDATFPSPYGQRSCELGADYAIQSTTKWLNGHSDALGGSVSGTKEKLAPLRAARLLGGEVLGPFEAWLTLRGVRTLPIRMKAHCEHAAHVAKRLSESSLIERVHYPGLPNHPDHAVAKQVLEGGFGGMVAFDIKGAGRPDCFRFLEAVKLARAAPSLGDVCTLVMHAASASARRMTPEERQAAGIGESLIRVSVGLEDPDDIADDLLAAVSEAMKR</sequence>
<dbReference type="GO" id="GO:0019343">
    <property type="term" value="P:cysteine biosynthetic process via cystathionine"/>
    <property type="evidence" value="ECO:0007669"/>
    <property type="project" value="TreeGrafter"/>
</dbReference>
<evidence type="ECO:0000313" key="8">
    <source>
        <dbReference type="Proteomes" id="UP000035579"/>
    </source>
</evidence>
<dbReference type="GO" id="GO:0019346">
    <property type="term" value="P:transsulfuration"/>
    <property type="evidence" value="ECO:0007669"/>
    <property type="project" value="InterPro"/>
</dbReference>
<reference evidence="7 9" key="2">
    <citation type="submission" date="2018-08" db="EMBL/GenBank/DDBJ databases">
        <title>Genomic Encyclopedia of Archaeal and Bacterial Type Strains, Phase II (KMG-II): from individual species to whole genera.</title>
        <authorList>
            <person name="Goeker M."/>
        </authorList>
    </citation>
    <scope>NUCLEOTIDE SEQUENCE [LARGE SCALE GENOMIC DNA]</scope>
    <source>
        <strain evidence="7 9">DSM 2261</strain>
    </source>
</reference>
<reference evidence="6 8" key="1">
    <citation type="submission" date="2015-05" db="EMBL/GenBank/DDBJ databases">
        <title>Genome assembly of Archangium gephyra DSM 2261.</title>
        <authorList>
            <person name="Sharma G."/>
            <person name="Subramanian S."/>
        </authorList>
    </citation>
    <scope>NUCLEOTIDE SEQUENCE [LARGE SCALE GENOMIC DNA]</scope>
    <source>
        <strain evidence="6 8">DSM 2261</strain>
    </source>
</reference>
<evidence type="ECO:0000313" key="9">
    <source>
        <dbReference type="Proteomes" id="UP000256345"/>
    </source>
</evidence>